<evidence type="ECO:0000256" key="2">
    <source>
        <dbReference type="ARBA" id="ARBA00022448"/>
    </source>
</evidence>
<feature type="transmembrane region" description="Helical" evidence="7">
    <location>
        <begin position="225"/>
        <end position="252"/>
    </location>
</feature>
<keyword evidence="5 7" id="KW-1133">Transmembrane helix</keyword>
<dbReference type="SUPFAM" id="SSF118215">
    <property type="entry name" value="Proton glutamate symport protein"/>
    <property type="match status" value="1"/>
</dbReference>
<sequence length="475" mass="48266">MKLLREVFRHPVVLLGAVLLGAWAGMLWPQCGALFGALSGIYLSLIQAVALPFLVLAVYFGLQCMASAGWQWRRMAALAVLALAVMLACALGGALLASVSAAGAGMDTAQQAALGRLALRDGAPEVSLGAAPAVALAAPEASALVPHNLYAVMAFGAAPFVLIGVLLFGAAVAVQQREQADHLNAILDAVKRAMELAIGVLNTGLPLIAFVLAAAAGSAAGAEPVALLASFLGTWFGAVLLAGAAAVALLAWRAKAHPWQVLTALREPVTVCLLAPVGAAALPEFIEALSVRLGFSRAVVELLASVCPVFVRTGEALFFAVLAVFIANVYGRAPGALEILAIGLLSCAVALGSTGVPGAKVVLWAGVLQQSLGLPLDAMLPVLLMVDALCEGARNLVSYLAAAVLVAAGSDLLDPQKARPAQAATVAPLAPLVPLVLVLPRRQALLGMLLAAGALLSVFCAGLGVGLRKILLTTF</sequence>
<evidence type="ECO:0000256" key="3">
    <source>
        <dbReference type="ARBA" id="ARBA00022475"/>
    </source>
</evidence>
<dbReference type="AlphaFoldDB" id="A0A430HSH9"/>
<evidence type="ECO:0000313" key="8">
    <source>
        <dbReference type="EMBL" id="RSZ60508.1"/>
    </source>
</evidence>
<comment type="subcellular location">
    <subcellularLocation>
        <location evidence="1">Cell membrane</location>
        <topology evidence="1">Multi-pass membrane protein</topology>
    </subcellularLocation>
</comment>
<evidence type="ECO:0000256" key="1">
    <source>
        <dbReference type="ARBA" id="ARBA00004651"/>
    </source>
</evidence>
<feature type="transmembrane region" description="Helical" evidence="7">
    <location>
        <begin position="196"/>
        <end position="219"/>
    </location>
</feature>
<dbReference type="PANTHER" id="PTHR42865:SF7">
    <property type="entry name" value="PROTON_GLUTAMATE-ASPARTATE SYMPORTER"/>
    <property type="match status" value="1"/>
</dbReference>
<organism evidence="8 9">
    <name type="scientific">Massilia atriviolacea</name>
    <dbReference type="NCBI Taxonomy" id="2495579"/>
    <lineage>
        <taxon>Bacteria</taxon>
        <taxon>Pseudomonadati</taxon>
        <taxon>Pseudomonadota</taxon>
        <taxon>Betaproteobacteria</taxon>
        <taxon>Burkholderiales</taxon>
        <taxon>Oxalobacteraceae</taxon>
        <taxon>Telluria group</taxon>
        <taxon>Massilia</taxon>
    </lineage>
</organism>
<gene>
    <name evidence="8" type="ORF">EJB06_05190</name>
</gene>
<feature type="transmembrane region" description="Helical" evidence="7">
    <location>
        <begin position="74"/>
        <end position="97"/>
    </location>
</feature>
<comment type="caution">
    <text evidence="8">The sequence shown here is derived from an EMBL/GenBank/DDBJ whole genome shotgun (WGS) entry which is preliminary data.</text>
</comment>
<accession>A0A430HSH9</accession>
<dbReference type="Proteomes" id="UP000278085">
    <property type="component" value="Unassembled WGS sequence"/>
</dbReference>
<dbReference type="OrthoDB" id="9766690at2"/>
<keyword evidence="2" id="KW-0813">Transport</keyword>
<feature type="transmembrane region" description="Helical" evidence="7">
    <location>
        <begin position="302"/>
        <end position="327"/>
    </location>
</feature>
<keyword evidence="4 7" id="KW-0812">Transmembrane</keyword>
<dbReference type="EMBL" id="RXLQ01000002">
    <property type="protein sequence ID" value="RSZ60508.1"/>
    <property type="molecule type" value="Genomic_DNA"/>
</dbReference>
<dbReference type="PRINTS" id="PR00173">
    <property type="entry name" value="EDTRNSPORT"/>
</dbReference>
<keyword evidence="3" id="KW-1003">Cell membrane</keyword>
<evidence type="ECO:0000256" key="4">
    <source>
        <dbReference type="ARBA" id="ARBA00022692"/>
    </source>
</evidence>
<protein>
    <submittedName>
        <fullName evidence="8">Cation:dicarboxylase symporter family transporter</fullName>
    </submittedName>
</protein>
<dbReference type="RefSeq" id="WP_126072917.1">
    <property type="nucleotide sequence ID" value="NZ_CP051166.1"/>
</dbReference>
<feature type="transmembrane region" description="Helical" evidence="7">
    <location>
        <begin position="264"/>
        <end position="282"/>
    </location>
</feature>
<name>A0A430HSH9_9BURK</name>
<dbReference type="GO" id="GO:0005886">
    <property type="term" value="C:plasma membrane"/>
    <property type="evidence" value="ECO:0007669"/>
    <property type="project" value="UniProtKB-SubCell"/>
</dbReference>
<evidence type="ECO:0000256" key="5">
    <source>
        <dbReference type="ARBA" id="ARBA00022989"/>
    </source>
</evidence>
<keyword evidence="6 7" id="KW-0472">Membrane</keyword>
<feature type="transmembrane region" description="Helical" evidence="7">
    <location>
        <begin position="41"/>
        <end position="62"/>
    </location>
</feature>
<feature type="transmembrane region" description="Helical" evidence="7">
    <location>
        <begin position="12"/>
        <end position="29"/>
    </location>
</feature>
<dbReference type="Pfam" id="PF00375">
    <property type="entry name" value="SDF"/>
    <property type="match status" value="1"/>
</dbReference>
<reference evidence="8 9" key="1">
    <citation type="submission" date="2018-12" db="EMBL/GenBank/DDBJ databases">
        <authorList>
            <person name="Yang E."/>
        </authorList>
    </citation>
    <scope>NUCLEOTIDE SEQUENCE [LARGE SCALE GENOMIC DNA]</scope>
    <source>
        <strain evidence="8 9">SOD</strain>
    </source>
</reference>
<dbReference type="PANTHER" id="PTHR42865">
    <property type="entry name" value="PROTON/GLUTAMATE-ASPARTATE SYMPORTER"/>
    <property type="match status" value="1"/>
</dbReference>
<evidence type="ECO:0000256" key="6">
    <source>
        <dbReference type="ARBA" id="ARBA00023136"/>
    </source>
</evidence>
<dbReference type="GO" id="GO:0015293">
    <property type="term" value="F:symporter activity"/>
    <property type="evidence" value="ECO:0007669"/>
    <property type="project" value="UniProtKB-KW"/>
</dbReference>
<feature type="transmembrane region" description="Helical" evidence="7">
    <location>
        <begin position="339"/>
        <end position="356"/>
    </location>
</feature>
<keyword evidence="9" id="KW-1185">Reference proteome</keyword>
<evidence type="ECO:0000313" key="9">
    <source>
        <dbReference type="Proteomes" id="UP000278085"/>
    </source>
</evidence>
<dbReference type="InterPro" id="IPR001991">
    <property type="entry name" value="Na-dicarboxylate_symporter"/>
</dbReference>
<dbReference type="InterPro" id="IPR036458">
    <property type="entry name" value="Na:dicarbo_symporter_sf"/>
</dbReference>
<evidence type="ECO:0000256" key="7">
    <source>
        <dbReference type="SAM" id="Phobius"/>
    </source>
</evidence>
<feature type="transmembrane region" description="Helical" evidence="7">
    <location>
        <begin position="446"/>
        <end position="467"/>
    </location>
</feature>
<dbReference type="Gene3D" id="1.10.3860.10">
    <property type="entry name" value="Sodium:dicarboxylate symporter"/>
    <property type="match status" value="1"/>
</dbReference>
<proteinExistence type="predicted"/>
<feature type="transmembrane region" description="Helical" evidence="7">
    <location>
        <begin position="149"/>
        <end position="175"/>
    </location>
</feature>